<keyword evidence="2" id="KW-0067">ATP-binding</keyword>
<evidence type="ECO:0000313" key="5">
    <source>
        <dbReference type="EMBL" id="MBP2327122.1"/>
    </source>
</evidence>
<sequence length="886" mass="94370">MGVTWGKIHHIDSRQTLDLLRDKVTECSSGTGSVVLITGGTASGKTHVHNEFVDYAATSGILTLSATGAADERLVDGGVIDQLLANAALPAELSDRFGDIPGGTAEEQIGEVCRALHRLARERAVLIAVDDLQYVDNSSLQLLLQLQRRTRSAGLLMVLNQSDPRRGNAFTTQPHHHVELTAMTVTAIAELIDESEAPDQLAAEIHRLSAGNPLLASALIDDYRQDGDIACAGAGYSQAVRTLLHRWGSPVNEVATALAVLDTDTDTEAVATVCGVGLHDTETAMGVLTGFGLVTDGRFRHPSVTAAILDALPGEAKSELHLRAAEVKHQQAVAAPQVAAHLLAAGEAGAEWSATVLTEAAEHAMLTDDVDFATRCLNLAASLAVDDAEREAITRLLAKITWRVNPSGASSYLASLRQPNHDDLTLQVRQSLWYGERETFGGAFETLTNSEDSVESRTVAELTLASLWHYGSAPSLDSSAPATPNADPWQHTARTLATVWHSGGNDNTSACAERILQNCRLSDTTLEALATAILALAYDNKIDRAEGWCASLSEEAAQRGAVAWRAMLDAVWAGIILRRGDADAAVAMARGALAMLSPANWGVAICYPLTTLLMAHTATGAVKAAVEILRHPVPPAALNTVGGLRYLRARGHFYLATNRVLAAVSDFQDCRRRMCDWDVDMPTLIPWRTDLAEANLHLGNPSVAVELAKQQLAMAAKTDSYTHATVWRILASVGKPAERTGLLGRAAACFKAAGDHLELGRTLEAMGQLRHGAGQAKPVRPSRRAAVPTPRPMPAPTGARAPEAPPSTETPESTMLSDAQLRVAQLAALGHTNRQIANTLYITVSTVEQHLTRVYRKLGVPGRSALPEDPALVHAAASMTEHGPDL</sequence>
<dbReference type="SMART" id="SM00421">
    <property type="entry name" value="HTH_LUXR"/>
    <property type="match status" value="1"/>
</dbReference>
<dbReference type="SUPFAM" id="SSF52540">
    <property type="entry name" value="P-loop containing nucleoside triphosphate hydrolases"/>
    <property type="match status" value="1"/>
</dbReference>
<dbReference type="PANTHER" id="PTHR16305:SF28">
    <property type="entry name" value="GUANYLATE CYCLASE DOMAIN-CONTAINING PROTEIN"/>
    <property type="match status" value="1"/>
</dbReference>
<protein>
    <submittedName>
        <fullName evidence="5">DNA-binding CsgD family transcriptional regulator</fullName>
    </submittedName>
</protein>
<gene>
    <name evidence="5" type="ORF">JOF56_007507</name>
</gene>
<dbReference type="InterPro" id="IPR036388">
    <property type="entry name" value="WH-like_DNA-bd_sf"/>
</dbReference>
<dbReference type="InterPro" id="IPR027417">
    <property type="entry name" value="P-loop_NTPase"/>
</dbReference>
<dbReference type="EMBL" id="JAGINW010000001">
    <property type="protein sequence ID" value="MBP2327122.1"/>
    <property type="molecule type" value="Genomic_DNA"/>
</dbReference>
<dbReference type="Gene3D" id="1.10.10.10">
    <property type="entry name" value="Winged helix-like DNA-binding domain superfamily/Winged helix DNA-binding domain"/>
    <property type="match status" value="1"/>
</dbReference>
<keyword evidence="5" id="KW-0238">DNA-binding</keyword>
<dbReference type="RefSeq" id="WP_209644109.1">
    <property type="nucleotide sequence ID" value="NZ_JAGINW010000001.1"/>
</dbReference>
<dbReference type="Pfam" id="PF13191">
    <property type="entry name" value="AAA_16"/>
    <property type="match status" value="1"/>
</dbReference>
<name>A0ABS4TRS8_9PSEU</name>
<evidence type="ECO:0000256" key="3">
    <source>
        <dbReference type="SAM" id="MobiDB-lite"/>
    </source>
</evidence>
<proteinExistence type="predicted"/>
<dbReference type="CDD" id="cd06170">
    <property type="entry name" value="LuxR_C_like"/>
    <property type="match status" value="1"/>
</dbReference>
<dbReference type="PANTHER" id="PTHR16305">
    <property type="entry name" value="TESTICULAR SOLUBLE ADENYLYL CYCLASE"/>
    <property type="match status" value="1"/>
</dbReference>
<reference evidence="5 6" key="1">
    <citation type="submission" date="2021-03" db="EMBL/GenBank/DDBJ databases">
        <title>Sequencing the genomes of 1000 actinobacteria strains.</title>
        <authorList>
            <person name="Klenk H.-P."/>
        </authorList>
    </citation>
    <scope>NUCLEOTIDE SEQUENCE [LARGE SCALE GENOMIC DNA]</scope>
    <source>
        <strain evidence="5 6">DSM 46670</strain>
    </source>
</reference>
<dbReference type="SUPFAM" id="SSF46894">
    <property type="entry name" value="C-terminal effector domain of the bipartite response regulators"/>
    <property type="match status" value="1"/>
</dbReference>
<organism evidence="5 6">
    <name type="scientific">Kibdelosporangium banguiense</name>
    <dbReference type="NCBI Taxonomy" id="1365924"/>
    <lineage>
        <taxon>Bacteria</taxon>
        <taxon>Bacillati</taxon>
        <taxon>Actinomycetota</taxon>
        <taxon>Actinomycetes</taxon>
        <taxon>Pseudonocardiales</taxon>
        <taxon>Pseudonocardiaceae</taxon>
        <taxon>Kibdelosporangium</taxon>
    </lineage>
</organism>
<dbReference type="InterPro" id="IPR041664">
    <property type="entry name" value="AAA_16"/>
</dbReference>
<feature type="domain" description="HTH luxR-type" evidence="4">
    <location>
        <begin position="830"/>
        <end position="857"/>
    </location>
</feature>
<evidence type="ECO:0000256" key="2">
    <source>
        <dbReference type="ARBA" id="ARBA00022840"/>
    </source>
</evidence>
<dbReference type="Proteomes" id="UP001519332">
    <property type="component" value="Unassembled WGS sequence"/>
</dbReference>
<dbReference type="PROSITE" id="PS00622">
    <property type="entry name" value="HTH_LUXR_1"/>
    <property type="match status" value="1"/>
</dbReference>
<feature type="region of interest" description="Disordered" evidence="3">
    <location>
        <begin position="771"/>
        <end position="814"/>
    </location>
</feature>
<dbReference type="Pfam" id="PF00196">
    <property type="entry name" value="GerE"/>
    <property type="match status" value="1"/>
</dbReference>
<comment type="caution">
    <text evidence="5">The sequence shown here is derived from an EMBL/GenBank/DDBJ whole genome shotgun (WGS) entry which is preliminary data.</text>
</comment>
<dbReference type="PRINTS" id="PR00038">
    <property type="entry name" value="HTHLUXR"/>
</dbReference>
<evidence type="ECO:0000259" key="4">
    <source>
        <dbReference type="PROSITE" id="PS00622"/>
    </source>
</evidence>
<keyword evidence="1" id="KW-0547">Nucleotide-binding</keyword>
<accession>A0ABS4TRS8</accession>
<keyword evidence="6" id="KW-1185">Reference proteome</keyword>
<dbReference type="GO" id="GO:0003677">
    <property type="term" value="F:DNA binding"/>
    <property type="evidence" value="ECO:0007669"/>
    <property type="project" value="UniProtKB-KW"/>
</dbReference>
<evidence type="ECO:0000256" key="1">
    <source>
        <dbReference type="ARBA" id="ARBA00022741"/>
    </source>
</evidence>
<dbReference type="InterPro" id="IPR016032">
    <property type="entry name" value="Sig_transdc_resp-reg_C-effctor"/>
</dbReference>
<evidence type="ECO:0000313" key="6">
    <source>
        <dbReference type="Proteomes" id="UP001519332"/>
    </source>
</evidence>
<dbReference type="InterPro" id="IPR000792">
    <property type="entry name" value="Tscrpt_reg_LuxR_C"/>
</dbReference>